<dbReference type="EMBL" id="KV424117">
    <property type="protein sequence ID" value="KZT51264.1"/>
    <property type="molecule type" value="Genomic_DNA"/>
</dbReference>
<dbReference type="Pfam" id="PF10309">
    <property type="entry name" value="NCBP3"/>
    <property type="match status" value="1"/>
</dbReference>
<dbReference type="GO" id="GO:0000340">
    <property type="term" value="F:RNA 7-methylguanosine cap binding"/>
    <property type="evidence" value="ECO:0007669"/>
    <property type="project" value="InterPro"/>
</dbReference>
<keyword evidence="3" id="KW-1185">Reference proteome</keyword>
<evidence type="ECO:0000313" key="3">
    <source>
        <dbReference type="Proteomes" id="UP000076842"/>
    </source>
</evidence>
<accession>A0A165CRM9</accession>
<evidence type="ECO:0000256" key="1">
    <source>
        <dbReference type="SAM" id="MobiDB-lite"/>
    </source>
</evidence>
<protein>
    <submittedName>
        <fullName evidence="2">Uncharacterized protein</fullName>
    </submittedName>
</protein>
<dbReference type="AlphaFoldDB" id="A0A165CRM9"/>
<feature type="region of interest" description="Disordered" evidence="1">
    <location>
        <begin position="132"/>
        <end position="379"/>
    </location>
</feature>
<dbReference type="Proteomes" id="UP000076842">
    <property type="component" value="Unassembled WGS sequence"/>
</dbReference>
<feature type="compositionally biased region" description="Basic and acidic residues" evidence="1">
    <location>
        <begin position="304"/>
        <end position="316"/>
    </location>
</feature>
<dbReference type="InParanoid" id="A0A165CRM9"/>
<proteinExistence type="predicted"/>
<name>A0A165CRM9_9BASI</name>
<dbReference type="GO" id="GO:0003729">
    <property type="term" value="F:mRNA binding"/>
    <property type="evidence" value="ECO:0007669"/>
    <property type="project" value="InterPro"/>
</dbReference>
<feature type="compositionally biased region" description="Basic and acidic residues" evidence="1">
    <location>
        <begin position="263"/>
        <end position="297"/>
    </location>
</feature>
<dbReference type="InterPro" id="IPR019416">
    <property type="entry name" value="NCBP3"/>
</dbReference>
<feature type="compositionally biased region" description="Basic and acidic residues" evidence="1">
    <location>
        <begin position="225"/>
        <end position="237"/>
    </location>
</feature>
<dbReference type="OrthoDB" id="422106at2759"/>
<gene>
    <name evidence="2" type="ORF">CALCODRAFT_503750</name>
</gene>
<organism evidence="2 3">
    <name type="scientific">Calocera cornea HHB12733</name>
    <dbReference type="NCBI Taxonomy" id="1353952"/>
    <lineage>
        <taxon>Eukaryota</taxon>
        <taxon>Fungi</taxon>
        <taxon>Dikarya</taxon>
        <taxon>Basidiomycota</taxon>
        <taxon>Agaricomycotina</taxon>
        <taxon>Dacrymycetes</taxon>
        <taxon>Dacrymycetales</taxon>
        <taxon>Dacrymycetaceae</taxon>
        <taxon>Calocera</taxon>
    </lineage>
</organism>
<dbReference type="STRING" id="1353952.A0A165CRM9"/>
<reference evidence="2 3" key="1">
    <citation type="journal article" date="2016" name="Mol. Biol. Evol.">
        <title>Comparative Genomics of Early-Diverging Mushroom-Forming Fungi Provides Insights into the Origins of Lignocellulose Decay Capabilities.</title>
        <authorList>
            <person name="Nagy L.G."/>
            <person name="Riley R."/>
            <person name="Tritt A."/>
            <person name="Adam C."/>
            <person name="Daum C."/>
            <person name="Floudas D."/>
            <person name="Sun H."/>
            <person name="Yadav J.S."/>
            <person name="Pangilinan J."/>
            <person name="Larsson K.H."/>
            <person name="Matsuura K."/>
            <person name="Barry K."/>
            <person name="Labutti K."/>
            <person name="Kuo R."/>
            <person name="Ohm R.A."/>
            <person name="Bhattacharya S.S."/>
            <person name="Shirouzu T."/>
            <person name="Yoshinaga Y."/>
            <person name="Martin F.M."/>
            <person name="Grigoriev I.V."/>
            <person name="Hibbett D.S."/>
        </authorList>
    </citation>
    <scope>NUCLEOTIDE SEQUENCE [LARGE SCALE GENOMIC DNA]</scope>
    <source>
        <strain evidence="2 3">HHB12733</strain>
    </source>
</reference>
<evidence type="ECO:0000313" key="2">
    <source>
        <dbReference type="EMBL" id="KZT51264.1"/>
    </source>
</evidence>
<feature type="compositionally biased region" description="Basic residues" evidence="1">
    <location>
        <begin position="327"/>
        <end position="339"/>
    </location>
</feature>
<sequence length="379" mass="43473">MDLELGYRQNALLLQGEPISHLPTDQVFAYVTSYAPVPIGLEWVDDTTCVVLFSSSTVARAARRFLLADSPAEGDPMPDPLELLPAKLVLEEAWPEKARVAEADDIRTALQGQVFVRQAKLNDVKQRDARERSRFYSTYGTRAGKEGYGERKRRREDDEEEMAPEKRRALDDELDAYLADEPSERDRRKRAGLDEQLDAYLVSDNLPNGYSESNGERRIPRPRRERRDPPTREERAARRQQALDAQLDDYVEKDDVQTMPSRMRSDWTEEAREREYSPDRQGGRDGFGRRRANRYEDAPPVARPMREAERWKRNGDVGEVVDDGERRRGRRDRSGRGPRRNGGLGDAPAEGGRRSNPRLRKNQDELDAELEAYLNSSTA</sequence>